<protein>
    <recommendedName>
        <fullName evidence="1">VWFA domain-containing protein</fullName>
    </recommendedName>
</protein>
<organism evidence="2 3">
    <name type="scientific">Cordylochernes scorpioides</name>
    <dbReference type="NCBI Taxonomy" id="51811"/>
    <lineage>
        <taxon>Eukaryota</taxon>
        <taxon>Metazoa</taxon>
        <taxon>Ecdysozoa</taxon>
        <taxon>Arthropoda</taxon>
        <taxon>Chelicerata</taxon>
        <taxon>Arachnida</taxon>
        <taxon>Pseudoscorpiones</taxon>
        <taxon>Cheliferoidea</taxon>
        <taxon>Chernetidae</taxon>
        <taxon>Cordylochernes</taxon>
    </lineage>
</organism>
<proteinExistence type="predicted"/>
<dbReference type="InterPro" id="IPR036465">
    <property type="entry name" value="vWFA_dom_sf"/>
</dbReference>
<dbReference type="Proteomes" id="UP001235939">
    <property type="component" value="Chromosome 13"/>
</dbReference>
<evidence type="ECO:0000259" key="1">
    <source>
        <dbReference type="Pfam" id="PF00092"/>
    </source>
</evidence>
<evidence type="ECO:0000313" key="2">
    <source>
        <dbReference type="EMBL" id="UYV76192.1"/>
    </source>
</evidence>
<dbReference type="SUPFAM" id="SSF53300">
    <property type="entry name" value="vWA-like"/>
    <property type="match status" value="1"/>
</dbReference>
<accession>A0ABY6L6V6</accession>
<dbReference type="InterPro" id="IPR002035">
    <property type="entry name" value="VWF_A"/>
</dbReference>
<sequence length="93" mass="9973">MKLLHRAASRLVADRMPDGARLGLVQFSTAATVLADLTAVGPDTRPQLLTALPRQDNGGTTAIGKGLLAALQVRSPRETFCRFKDDITLVDKT</sequence>
<reference evidence="2 3" key="1">
    <citation type="submission" date="2022-01" db="EMBL/GenBank/DDBJ databases">
        <title>A chromosomal length assembly of Cordylochernes scorpioides.</title>
        <authorList>
            <person name="Zeh D."/>
            <person name="Zeh J."/>
        </authorList>
    </citation>
    <scope>NUCLEOTIDE SEQUENCE [LARGE SCALE GENOMIC DNA]</scope>
    <source>
        <strain evidence="2">IN4F17</strain>
        <tissue evidence="2">Whole Body</tissue>
    </source>
</reference>
<feature type="domain" description="VWFA" evidence="1">
    <location>
        <begin position="8"/>
        <end position="73"/>
    </location>
</feature>
<dbReference type="Pfam" id="PF00092">
    <property type="entry name" value="VWA"/>
    <property type="match status" value="1"/>
</dbReference>
<gene>
    <name evidence="2" type="ORF">LAZ67_13002987</name>
</gene>
<keyword evidence="3" id="KW-1185">Reference proteome</keyword>
<name>A0ABY6L6V6_9ARAC</name>
<dbReference type="Gene3D" id="3.40.50.410">
    <property type="entry name" value="von Willebrand factor, type A domain"/>
    <property type="match status" value="1"/>
</dbReference>
<dbReference type="EMBL" id="CP092875">
    <property type="protein sequence ID" value="UYV76192.1"/>
    <property type="molecule type" value="Genomic_DNA"/>
</dbReference>
<evidence type="ECO:0000313" key="3">
    <source>
        <dbReference type="Proteomes" id="UP001235939"/>
    </source>
</evidence>